<comment type="caution">
    <text evidence="10">Lacks conserved residue(s) required for the propagation of feature annotation.</text>
</comment>
<evidence type="ECO:0000313" key="12">
    <source>
        <dbReference type="EMBL" id="KIM83317.1"/>
    </source>
</evidence>
<reference evidence="12 13" key="1">
    <citation type="submission" date="2014-04" db="EMBL/GenBank/DDBJ databases">
        <authorList>
            <consortium name="DOE Joint Genome Institute"/>
            <person name="Kuo A."/>
            <person name="Tarkka M."/>
            <person name="Buscot F."/>
            <person name="Kohler A."/>
            <person name="Nagy L.G."/>
            <person name="Floudas D."/>
            <person name="Copeland A."/>
            <person name="Barry K.W."/>
            <person name="Cichocki N."/>
            <person name="Veneault-Fourrey C."/>
            <person name="LaButti K."/>
            <person name="Lindquist E.A."/>
            <person name="Lipzen A."/>
            <person name="Lundell T."/>
            <person name="Morin E."/>
            <person name="Murat C."/>
            <person name="Sun H."/>
            <person name="Tunlid A."/>
            <person name="Henrissat B."/>
            <person name="Grigoriev I.V."/>
            <person name="Hibbett D.S."/>
            <person name="Martin F."/>
            <person name="Nordberg H.P."/>
            <person name="Cantor M.N."/>
            <person name="Hua S.X."/>
        </authorList>
    </citation>
    <scope>NUCLEOTIDE SEQUENCE [LARGE SCALE GENOMIC DNA]</scope>
    <source>
        <strain evidence="12 13">F 1598</strain>
    </source>
</reference>
<keyword evidence="4 10" id="KW-1003">Cell membrane</keyword>
<feature type="region of interest" description="Disordered" evidence="11">
    <location>
        <begin position="1000"/>
        <end position="1027"/>
    </location>
</feature>
<feature type="region of interest" description="Disordered" evidence="11">
    <location>
        <begin position="681"/>
        <end position="741"/>
    </location>
</feature>
<sequence>MSVTSPRTRWMTPPPVYDPQSDYYISTTTLKPYLQLPHLLSLTWLAYPILSLLFVAFRLQLSSSASQDAVANAKGDLLTSCKAAEQAATAAASMPRYMAIATNQQFADAANGTMNAAREALVLSLTVMEAIINFIVDIYRSTFLCFLELVVRGGLAILINAVQEINSFVQSTMSSIRTSIQNDVNSANSAIQSAVSAVNKVNPFGNINVPQFNIPSLSALQNVTLPTDFEDALNTLNASLPTVSDLKDKVDALLDTPFEALKKDINDTFIGLSFDPSILPIPEQNTLSFCGDLDTSVVDDLGHDLLKAAEIGTIILIVLVLLLLGANCALEWYKWRCQQKHLEYTRQAWLTDPTIYHAGASQSAPTMTLTNHNLLMLQANGAHPLLTRIANTLAARFRLTPSQHIHLQWFFHYVFHPPALACFLIGFFGLLSVQLQLIAASPLEAKFRAQAASSVSDFSNTIASSLNNSMYNQSAFYANGVNAHVDAIQSTINNGLFGWVNGTTTTLNNSVNAFYDDIQNAVSTVFNGTILESPAQEFVKCFLGSKVDALEEALTFLNQNLNIQMPRVNDSILVLSPADVNAATQPIAAAAIGGGNNDNEGLIGRLVNTYVDSLKKERIMFAIFMGLWGIVVLMALCIIFWHSYGREWVEAHKKRRWQREQRGGLNGMSIGAPIPRISYDEDGYGHGNADEKGSDADSQINLRSFTPLPEPKSGLNLYPFRRSTAPDPEPPLHSDEKSLDSFFDDGAKRPVVAPLKISKPTKLMAIGRKATGKERPLDDEEDGTRGLGGDEDNDKLSFTWLKRMRGSLFNKSQPDYPPQEDRDANDQSLRSRLRPYLTISVDNASGVKQEGVTIEKSPRASPTVGPTSHWSTSPSHKRVAPWMKVAPSMPKFNPPGLPSQSQPLRNANVPTDVLSTYDDSSLLIPKHPPTTFKSTPLAVPLHHGFERPIPSWTPRSPSVSPFDSPIYETQQPMPTTSNLTVPRDWHRRSSSVPAAAFKYAGHRDGSTPGTRTLVSTPARQSSNAVPVDPFATPFDDDNRLTNHHTILPDSHGQGADSFEPVAM</sequence>
<dbReference type="GO" id="GO:0043332">
    <property type="term" value="C:mating projection tip"/>
    <property type="evidence" value="ECO:0007669"/>
    <property type="project" value="UniProtKB-UniRule"/>
</dbReference>
<accession>A0A0C3C153</accession>
<evidence type="ECO:0000256" key="11">
    <source>
        <dbReference type="SAM" id="MobiDB-lite"/>
    </source>
</evidence>
<evidence type="ECO:0000256" key="8">
    <source>
        <dbReference type="ARBA" id="ARBA00023136"/>
    </source>
</evidence>
<evidence type="ECO:0000256" key="1">
    <source>
        <dbReference type="ARBA" id="ARBA00002512"/>
    </source>
</evidence>
<feature type="transmembrane region" description="Helical" evidence="10">
    <location>
        <begin position="311"/>
        <end position="333"/>
    </location>
</feature>
<evidence type="ECO:0000256" key="6">
    <source>
        <dbReference type="ARBA" id="ARBA00022971"/>
    </source>
</evidence>
<keyword evidence="9" id="KW-0325">Glycoprotein</keyword>
<comment type="function">
    <text evidence="1 10">Involved in cell fusion during mating by stabilizing the plasma membrane fusion event.</text>
</comment>
<feature type="region of interest" description="Disordered" evidence="11">
    <location>
        <begin position="849"/>
        <end position="878"/>
    </location>
</feature>
<keyword evidence="13" id="KW-1185">Reference proteome</keyword>
<dbReference type="PANTHER" id="PTHR31030:SF1">
    <property type="entry name" value="PLASMA MEMBRANE FUSION PROTEIN PRM1"/>
    <property type="match status" value="1"/>
</dbReference>
<feature type="compositionally biased region" description="Polar residues" evidence="11">
    <location>
        <begin position="1007"/>
        <end position="1024"/>
    </location>
</feature>
<dbReference type="InParanoid" id="A0A0C3C153"/>
<keyword evidence="6 10" id="KW-0184">Conjugation</keyword>
<keyword evidence="8 10" id="KW-0472">Membrane</keyword>
<reference evidence="13" key="2">
    <citation type="submission" date="2015-01" db="EMBL/GenBank/DDBJ databases">
        <title>Evolutionary Origins and Diversification of the Mycorrhizal Mutualists.</title>
        <authorList>
            <consortium name="DOE Joint Genome Institute"/>
            <consortium name="Mycorrhizal Genomics Consortium"/>
            <person name="Kohler A."/>
            <person name="Kuo A."/>
            <person name="Nagy L.G."/>
            <person name="Floudas D."/>
            <person name="Copeland A."/>
            <person name="Barry K.W."/>
            <person name="Cichocki N."/>
            <person name="Veneault-Fourrey C."/>
            <person name="LaButti K."/>
            <person name="Lindquist E.A."/>
            <person name="Lipzen A."/>
            <person name="Lundell T."/>
            <person name="Morin E."/>
            <person name="Murat C."/>
            <person name="Riley R."/>
            <person name="Ohm R."/>
            <person name="Sun H."/>
            <person name="Tunlid A."/>
            <person name="Henrissat B."/>
            <person name="Grigoriev I.V."/>
            <person name="Hibbett D.S."/>
            <person name="Martin F."/>
        </authorList>
    </citation>
    <scope>NUCLEOTIDE SEQUENCE [LARGE SCALE GENOMIC DNA]</scope>
    <source>
        <strain evidence="13">F 1598</strain>
    </source>
</reference>
<proteinExistence type="inferred from homology"/>
<comment type="subcellular location">
    <subcellularLocation>
        <location evidence="2 10">Cell membrane</location>
        <topology evidence="2 10">Multi-pass membrane protein</topology>
    </subcellularLocation>
</comment>
<evidence type="ECO:0000256" key="10">
    <source>
        <dbReference type="RuleBase" id="RU366035"/>
    </source>
</evidence>
<evidence type="ECO:0000256" key="2">
    <source>
        <dbReference type="ARBA" id="ARBA00004651"/>
    </source>
</evidence>
<feature type="compositionally biased region" description="Polar residues" evidence="11">
    <location>
        <begin position="864"/>
        <end position="874"/>
    </location>
</feature>
<protein>
    <recommendedName>
        <fullName evidence="10">Plasma membrane fusion protein PRM1</fullName>
    </recommendedName>
</protein>
<feature type="region of interest" description="Disordered" evidence="11">
    <location>
        <begin position="768"/>
        <end position="794"/>
    </location>
</feature>
<evidence type="ECO:0000313" key="13">
    <source>
        <dbReference type="Proteomes" id="UP000054166"/>
    </source>
</evidence>
<name>A0A0C3C153_PILCF</name>
<evidence type="ECO:0000256" key="7">
    <source>
        <dbReference type="ARBA" id="ARBA00022989"/>
    </source>
</evidence>
<dbReference type="GO" id="GO:0005886">
    <property type="term" value="C:plasma membrane"/>
    <property type="evidence" value="ECO:0007669"/>
    <property type="project" value="UniProtKB-SubCell"/>
</dbReference>
<keyword evidence="7 10" id="KW-1133">Transmembrane helix</keyword>
<feature type="transmembrane region" description="Helical" evidence="10">
    <location>
        <begin position="418"/>
        <end position="440"/>
    </location>
</feature>
<feature type="compositionally biased region" description="Basic and acidic residues" evidence="11">
    <location>
        <begin position="730"/>
        <end position="739"/>
    </location>
</feature>
<evidence type="ECO:0000256" key="9">
    <source>
        <dbReference type="ARBA" id="ARBA00023180"/>
    </source>
</evidence>
<dbReference type="STRING" id="765440.A0A0C3C153"/>
<organism evidence="12 13">
    <name type="scientific">Piloderma croceum (strain F 1598)</name>
    <dbReference type="NCBI Taxonomy" id="765440"/>
    <lineage>
        <taxon>Eukaryota</taxon>
        <taxon>Fungi</taxon>
        <taxon>Dikarya</taxon>
        <taxon>Basidiomycota</taxon>
        <taxon>Agaricomycotina</taxon>
        <taxon>Agaricomycetes</taxon>
        <taxon>Agaricomycetidae</taxon>
        <taxon>Atheliales</taxon>
        <taxon>Atheliaceae</taxon>
        <taxon>Piloderma</taxon>
    </lineage>
</organism>
<dbReference type="Proteomes" id="UP000054166">
    <property type="component" value="Unassembled WGS sequence"/>
</dbReference>
<feature type="transmembrane region" description="Helical" evidence="10">
    <location>
        <begin position="619"/>
        <end position="644"/>
    </location>
</feature>
<feature type="region of interest" description="Disordered" evidence="11">
    <location>
        <begin position="809"/>
        <end position="828"/>
    </location>
</feature>
<dbReference type="EMBL" id="KN832991">
    <property type="protein sequence ID" value="KIM83317.1"/>
    <property type="molecule type" value="Genomic_DNA"/>
</dbReference>
<evidence type="ECO:0000256" key="3">
    <source>
        <dbReference type="ARBA" id="ARBA00010780"/>
    </source>
</evidence>
<feature type="region of interest" description="Disordered" evidence="11">
    <location>
        <begin position="1040"/>
        <end position="1063"/>
    </location>
</feature>
<dbReference type="HOGENOM" id="CLU_010191_0_0_1"/>
<keyword evidence="5 10" id="KW-0812">Transmembrane</keyword>
<dbReference type="FunCoup" id="A0A0C3C153">
    <property type="interactions" value="4"/>
</dbReference>
<dbReference type="OrthoDB" id="10248838at2759"/>
<dbReference type="PANTHER" id="PTHR31030">
    <property type="entry name" value="PLASMA MEMBRANE FUSION PROTEIN PRM1"/>
    <property type="match status" value="1"/>
</dbReference>
<dbReference type="AlphaFoldDB" id="A0A0C3C153"/>
<feature type="transmembrane region" description="Helical" evidence="10">
    <location>
        <begin position="39"/>
        <end position="57"/>
    </location>
</feature>
<dbReference type="GO" id="GO:0032220">
    <property type="term" value="P:plasma membrane fusion involved in cytogamy"/>
    <property type="evidence" value="ECO:0007669"/>
    <property type="project" value="TreeGrafter"/>
</dbReference>
<comment type="similarity">
    <text evidence="3 10">Belongs to the PRM1 family.</text>
</comment>
<evidence type="ECO:0000256" key="4">
    <source>
        <dbReference type="ARBA" id="ARBA00022475"/>
    </source>
</evidence>
<evidence type="ECO:0000256" key="5">
    <source>
        <dbReference type="ARBA" id="ARBA00022692"/>
    </source>
</evidence>
<gene>
    <name evidence="12" type="ORF">PILCRDRAFT_819566</name>
</gene>
<dbReference type="InterPro" id="IPR026777">
    <property type="entry name" value="PRM1"/>
</dbReference>